<evidence type="ECO:0000313" key="1">
    <source>
        <dbReference type="EMBL" id="ABM76229.1"/>
    </source>
</evidence>
<reference evidence="2" key="1">
    <citation type="journal article" date="2007" name="PLoS Genet.">
        <title>Patterns and implications of gene gain and loss in the evolution of Prochlorococcus.</title>
        <authorList>
            <person name="Kettler G.C."/>
            <person name="Martiny A.C."/>
            <person name="Huang K."/>
            <person name="Zucker J."/>
            <person name="Coleman M.L."/>
            <person name="Rodrigue S."/>
            <person name="Chen F."/>
            <person name="Lapidus A."/>
            <person name="Ferriera S."/>
            <person name="Johnson J."/>
            <person name="Steglich C."/>
            <person name="Church G.M."/>
            <person name="Richardson P."/>
            <person name="Chisholm S.W."/>
        </authorList>
    </citation>
    <scope>NUCLEOTIDE SEQUENCE [LARGE SCALE GENOMIC DNA]</scope>
    <source>
        <strain evidence="2">NATL1A</strain>
    </source>
</reference>
<gene>
    <name evidence="1" type="ordered locus">NATL1_16721</name>
</gene>
<dbReference type="KEGG" id="pme:NATL1_16721"/>
<dbReference type="eggNOG" id="COG3510">
    <property type="taxonomic scope" value="Bacteria"/>
</dbReference>
<dbReference type="InterPro" id="IPR029063">
    <property type="entry name" value="SAM-dependent_MTases_sf"/>
</dbReference>
<evidence type="ECO:0000313" key="2">
    <source>
        <dbReference type="Proteomes" id="UP000002592"/>
    </source>
</evidence>
<protein>
    <submittedName>
        <fullName evidence="1">Uncharacterized protein</fullName>
    </submittedName>
</protein>
<accession>A2C419</accession>
<organism evidence="1 2">
    <name type="scientific">Prochlorococcus marinus (strain NATL1A)</name>
    <dbReference type="NCBI Taxonomy" id="167555"/>
    <lineage>
        <taxon>Bacteria</taxon>
        <taxon>Bacillati</taxon>
        <taxon>Cyanobacteriota</taxon>
        <taxon>Cyanophyceae</taxon>
        <taxon>Synechococcales</taxon>
        <taxon>Prochlorococcaceae</taxon>
        <taxon>Prochlorococcus</taxon>
    </lineage>
</organism>
<dbReference type="HOGENOM" id="CLU_1407679_0_0_3"/>
<dbReference type="Gene3D" id="3.40.50.150">
    <property type="entry name" value="Vaccinia Virus protein VP39"/>
    <property type="match status" value="1"/>
</dbReference>
<proteinExistence type="predicted"/>
<dbReference type="Proteomes" id="UP000002592">
    <property type="component" value="Chromosome"/>
</dbReference>
<name>A2C419_PROM1</name>
<sequence>MWRGYFKKATNMTFIDIDESCLRFEESEINILIGDQSDKSFLNKVIENHGPFDVIIDDGSHLCNDQITSFKSLWPAIKDNGIYLVEDTHTSYWPGFGGGYRNEASFIEFSKRIVDRMHTWWTDQDELFPYNQQPININSVRFYDSIIAFTKKENRTHPFNITSVNGKISKDRRAFGLRERESLFDKDSKFHQN</sequence>
<dbReference type="SUPFAM" id="SSF53335">
    <property type="entry name" value="S-adenosyl-L-methionine-dependent methyltransferases"/>
    <property type="match status" value="1"/>
</dbReference>
<dbReference type="EMBL" id="CP000553">
    <property type="protein sequence ID" value="ABM76229.1"/>
    <property type="molecule type" value="Genomic_DNA"/>
</dbReference>
<dbReference type="AlphaFoldDB" id="A2C419"/>